<organism evidence="2 3">
    <name type="scientific">Paraburkholderia translucens</name>
    <dbReference type="NCBI Taxonomy" id="2886945"/>
    <lineage>
        <taxon>Bacteria</taxon>
        <taxon>Pseudomonadati</taxon>
        <taxon>Pseudomonadota</taxon>
        <taxon>Betaproteobacteria</taxon>
        <taxon>Burkholderiales</taxon>
        <taxon>Burkholderiaceae</taxon>
        <taxon>Paraburkholderia</taxon>
    </lineage>
</organism>
<keyword evidence="1" id="KW-0732">Signal</keyword>
<keyword evidence="3" id="KW-1185">Reference proteome</keyword>
<feature type="signal peptide" evidence="1">
    <location>
        <begin position="1"/>
        <end position="20"/>
    </location>
</feature>
<feature type="chain" id="PRO_5045094463" description="DUF3108 domain-containing protein" evidence="1">
    <location>
        <begin position="21"/>
        <end position="238"/>
    </location>
</feature>
<proteinExistence type="predicted"/>
<name>A0ABS8KFK2_9BURK</name>
<gene>
    <name evidence="2" type="ORF">LJ655_15100</name>
</gene>
<evidence type="ECO:0008006" key="4">
    <source>
        <dbReference type="Google" id="ProtNLM"/>
    </source>
</evidence>
<sequence length="238" mass="26487">MKITAMLAAALATASIGAYAAGTYDSYDAFYTVQAGAMFSEPIKQEAGVVYSQPGDEGAHIELHTTFSGRVIRIQVAPDHITVNDRTYRFTRATKFPHEPIGNIYPDTANVFMAKQADNRRPVLCVEGHGSGSGEADRYQQIFLLVDPFGRKPTFLHLPALLSSCRAIVEMEGGQLAFPKNSYLFDEAQNARIGLLVSYFTFERGQFKQTNKEIRLFFASPENPFKFSRQDELRQSAP</sequence>
<evidence type="ECO:0000313" key="3">
    <source>
        <dbReference type="Proteomes" id="UP001430614"/>
    </source>
</evidence>
<evidence type="ECO:0000256" key="1">
    <source>
        <dbReference type="SAM" id="SignalP"/>
    </source>
</evidence>
<comment type="caution">
    <text evidence="2">The sequence shown here is derived from an EMBL/GenBank/DDBJ whole genome shotgun (WGS) entry which is preliminary data.</text>
</comment>
<accession>A0ABS8KFK2</accession>
<dbReference type="Proteomes" id="UP001430614">
    <property type="component" value="Unassembled WGS sequence"/>
</dbReference>
<dbReference type="RefSeq" id="WP_230562055.1">
    <property type="nucleotide sequence ID" value="NZ_JAJITC010000007.1"/>
</dbReference>
<reference evidence="2 3" key="1">
    <citation type="submission" date="2021-11" db="EMBL/GenBank/DDBJ databases">
        <authorList>
            <person name="Oh E.-T."/>
            <person name="Kim S.-B."/>
        </authorList>
    </citation>
    <scope>NUCLEOTIDE SEQUENCE [LARGE SCALE GENOMIC DNA]</scope>
    <source>
        <strain evidence="2 3">MMS20-SJTN17</strain>
    </source>
</reference>
<evidence type="ECO:0000313" key="2">
    <source>
        <dbReference type="EMBL" id="MCC8403199.1"/>
    </source>
</evidence>
<dbReference type="EMBL" id="JAJITC010000007">
    <property type="protein sequence ID" value="MCC8403199.1"/>
    <property type="molecule type" value="Genomic_DNA"/>
</dbReference>
<protein>
    <recommendedName>
        <fullName evidence="4">DUF3108 domain-containing protein</fullName>
    </recommendedName>
</protein>